<evidence type="ECO:0000256" key="4">
    <source>
        <dbReference type="ARBA" id="ARBA00022737"/>
    </source>
</evidence>
<keyword evidence="3 6" id="KW-0819">tRNA processing</keyword>
<dbReference type="EMBL" id="FO082053">
    <property type="protein sequence ID" value="CCE80488.1"/>
    <property type="molecule type" value="Genomic_DNA"/>
</dbReference>
<evidence type="ECO:0000256" key="3">
    <source>
        <dbReference type="ARBA" id="ARBA00022694"/>
    </source>
</evidence>
<dbReference type="GO" id="GO:0005634">
    <property type="term" value="C:nucleus"/>
    <property type="evidence" value="ECO:0007669"/>
    <property type="project" value="UniProtKB-SubCell"/>
</dbReference>
<evidence type="ECO:0000256" key="7">
    <source>
        <dbReference type="PROSITE-ProRule" id="PRU00221"/>
    </source>
</evidence>
<dbReference type="OrthoDB" id="339900at2759"/>
<reference evidence="11" key="2">
    <citation type="journal article" date="2012" name="G3 (Bethesda)">
        <title>Pichia sorbitophila, an interspecies yeast hybrid reveals early steps of genome resolution following polyploidization.</title>
        <authorList>
            <person name="Leh Louis V."/>
            <person name="Despons L."/>
            <person name="Friedrich A."/>
            <person name="Martin T."/>
            <person name="Durrens P."/>
            <person name="Casaregola S."/>
            <person name="Neuveglise C."/>
            <person name="Fairhead C."/>
            <person name="Marck C."/>
            <person name="Cruz J.A."/>
            <person name="Straub M.L."/>
            <person name="Kugler V."/>
            <person name="Sacerdot C."/>
            <person name="Uzunov Z."/>
            <person name="Thierry A."/>
            <person name="Weiss S."/>
            <person name="Bleykasten C."/>
            <person name="De Montigny J."/>
            <person name="Jacques N."/>
            <person name="Jung P."/>
            <person name="Lemaire M."/>
            <person name="Mallet S."/>
            <person name="Morel G."/>
            <person name="Richard G.F."/>
            <person name="Sarkar A."/>
            <person name="Savel G."/>
            <person name="Schacherer J."/>
            <person name="Seret M.L."/>
            <person name="Talla E."/>
            <person name="Samson G."/>
            <person name="Jubin C."/>
            <person name="Poulain J."/>
            <person name="Vacherie B."/>
            <person name="Barbe V."/>
            <person name="Pelletier E."/>
            <person name="Sherman D.J."/>
            <person name="Westhof E."/>
            <person name="Weissenbach J."/>
            <person name="Baret P.V."/>
            <person name="Wincker P."/>
            <person name="Gaillardin C."/>
            <person name="Dujon B."/>
            <person name="Souciet J.L."/>
        </authorList>
    </citation>
    <scope>NUCLEOTIDE SEQUENCE [LARGE SCALE GENOMIC DNA]</scope>
    <source>
        <strain evidence="11">ATCC MYA-4447 / BCRC 22081 / CBS 7064 / NBRC 10061 / NRRL Y-12695</strain>
    </source>
</reference>
<dbReference type="UniPathway" id="UPA00989"/>
<dbReference type="GO" id="GO:0106004">
    <property type="term" value="P:tRNA (guanine-N7)-methylation"/>
    <property type="evidence" value="ECO:0007669"/>
    <property type="project" value="UniProtKB-UniRule"/>
</dbReference>
<dbReference type="HOGENOM" id="CLU_022082_0_0_1"/>
<dbReference type="Proteomes" id="UP000005222">
    <property type="component" value="Chromosome G"/>
</dbReference>
<feature type="region of interest" description="Disordered" evidence="8">
    <location>
        <begin position="60"/>
        <end position="88"/>
    </location>
</feature>
<dbReference type="SUPFAM" id="SSF50978">
    <property type="entry name" value="WD40 repeat-like"/>
    <property type="match status" value="1"/>
</dbReference>
<dbReference type="STRING" id="559304.G8YGD6"/>
<dbReference type="eggNOG" id="KOG3914">
    <property type="taxonomic scope" value="Eukaryota"/>
</dbReference>
<keyword evidence="5 6" id="KW-0539">Nucleus</keyword>
<dbReference type="Gene3D" id="2.130.10.10">
    <property type="entry name" value="YVTN repeat-like/Quinoprotein amine dehydrogenase"/>
    <property type="match status" value="1"/>
</dbReference>
<accession>G8YGD6</accession>
<gene>
    <name evidence="10" type="primary">Piso0_003605</name>
    <name evidence="9" type="ORF">GNLVRS01_PISO0G16000g</name>
    <name evidence="10" type="ORF">GNLVRS01_PISO0H16001g</name>
</gene>
<evidence type="ECO:0000313" key="11">
    <source>
        <dbReference type="Proteomes" id="UP000005222"/>
    </source>
</evidence>
<comment type="pathway">
    <text evidence="6">tRNA modification; N(7)-methylguanine-tRNA biosynthesis.</text>
</comment>
<dbReference type="InterPro" id="IPR036322">
    <property type="entry name" value="WD40_repeat_dom_sf"/>
</dbReference>
<reference evidence="10" key="1">
    <citation type="submission" date="2011-10" db="EMBL/GenBank/DDBJ databases">
        <authorList>
            <person name="Genoscope - CEA"/>
        </authorList>
    </citation>
    <scope>NUCLEOTIDE SEQUENCE</scope>
</reference>
<organism evidence="10 11">
    <name type="scientific">Pichia sorbitophila (strain ATCC MYA-4447 / BCRC 22081 / CBS 7064 / NBRC 10061 / NRRL Y-12695)</name>
    <name type="common">Hybrid yeast</name>
    <dbReference type="NCBI Taxonomy" id="559304"/>
    <lineage>
        <taxon>Eukaryota</taxon>
        <taxon>Fungi</taxon>
        <taxon>Dikarya</taxon>
        <taxon>Ascomycota</taxon>
        <taxon>Saccharomycotina</taxon>
        <taxon>Pichiomycetes</taxon>
        <taxon>Debaryomycetaceae</taxon>
        <taxon>Millerozyma</taxon>
    </lineage>
</organism>
<comment type="subcellular location">
    <subcellularLocation>
        <location evidence="1 6">Nucleus</location>
    </subcellularLocation>
</comment>
<dbReference type="EMBL" id="FO082052">
    <property type="protein sequence ID" value="CCE81253.1"/>
    <property type="molecule type" value="Genomic_DNA"/>
</dbReference>
<evidence type="ECO:0000313" key="10">
    <source>
        <dbReference type="EMBL" id="CCE81253.1"/>
    </source>
</evidence>
<dbReference type="Pfam" id="PF00400">
    <property type="entry name" value="WD40"/>
    <property type="match status" value="1"/>
</dbReference>
<proteinExistence type="inferred from homology"/>
<feature type="compositionally biased region" description="Basic and acidic residues" evidence="8">
    <location>
        <begin position="71"/>
        <end position="83"/>
    </location>
</feature>
<evidence type="ECO:0000256" key="6">
    <source>
        <dbReference type="HAMAP-Rule" id="MF_03056"/>
    </source>
</evidence>
<evidence type="ECO:0000256" key="8">
    <source>
        <dbReference type="SAM" id="MobiDB-lite"/>
    </source>
</evidence>
<keyword evidence="2 6" id="KW-0853">WD repeat</keyword>
<dbReference type="Proteomes" id="UP000005222">
    <property type="component" value="Chromosome H"/>
</dbReference>
<dbReference type="PANTHER" id="PTHR16288">
    <property type="entry name" value="WD40 REPEAT PROTEIN 4"/>
    <property type="match status" value="1"/>
</dbReference>
<comment type="function">
    <text evidence="6">Required for the formation of N(7)-methylguanine at position 46 (m7G46) in tRNA. In the complex, it is required to stabilize and induce conformational changes of the catalytic subunit.</text>
</comment>
<comment type="similarity">
    <text evidence="6">Belongs to the WD repeat TRM82 family.</text>
</comment>
<dbReference type="InParanoid" id="G8YGD6"/>
<keyword evidence="4 6" id="KW-0677">Repeat</keyword>
<dbReference type="PANTHER" id="PTHR16288:SF0">
    <property type="entry name" value="TRNA (GUANINE-N(7)-)-METHYLTRANSFERASE NON-CATALYTIC SUBUNIT WDR4"/>
    <property type="match status" value="1"/>
</dbReference>
<dbReference type="SMART" id="SM00320">
    <property type="entry name" value="WD40"/>
    <property type="match status" value="3"/>
</dbReference>
<dbReference type="AlphaFoldDB" id="G8YGD6"/>
<evidence type="ECO:0000256" key="2">
    <source>
        <dbReference type="ARBA" id="ARBA00022574"/>
    </source>
</evidence>
<dbReference type="HAMAP" id="MF_03056">
    <property type="entry name" value="TRM82"/>
    <property type="match status" value="1"/>
</dbReference>
<evidence type="ECO:0000256" key="5">
    <source>
        <dbReference type="ARBA" id="ARBA00023242"/>
    </source>
</evidence>
<evidence type="ECO:0000256" key="1">
    <source>
        <dbReference type="ARBA" id="ARBA00004123"/>
    </source>
</evidence>
<protein>
    <submittedName>
        <fullName evidence="10">Piso0_003605 protein</fullName>
    </submittedName>
</protein>
<dbReference type="FunCoup" id="G8YGD6">
    <property type="interactions" value="458"/>
</dbReference>
<dbReference type="InterPro" id="IPR001680">
    <property type="entry name" value="WD40_rpt"/>
</dbReference>
<dbReference type="InterPro" id="IPR015943">
    <property type="entry name" value="WD40/YVTN_repeat-like_dom_sf"/>
</dbReference>
<evidence type="ECO:0000313" key="9">
    <source>
        <dbReference type="EMBL" id="CCE80488.1"/>
    </source>
</evidence>
<dbReference type="PROSITE" id="PS50082">
    <property type="entry name" value="WD_REPEATS_2"/>
    <property type="match status" value="1"/>
</dbReference>
<name>G8YGD6_PICSO</name>
<feature type="repeat" description="WD" evidence="7">
    <location>
        <begin position="235"/>
        <end position="277"/>
    </location>
</feature>
<keyword evidence="11" id="KW-1185">Reference proteome</keyword>
<dbReference type="GO" id="GO:0005829">
    <property type="term" value="C:cytosol"/>
    <property type="evidence" value="ECO:0007669"/>
    <property type="project" value="TreeGrafter"/>
</dbReference>
<dbReference type="InterPro" id="IPR028884">
    <property type="entry name" value="Trm82"/>
</dbReference>
<dbReference type="GO" id="GO:0043527">
    <property type="term" value="C:tRNA methyltransferase complex"/>
    <property type="evidence" value="ECO:0007669"/>
    <property type="project" value="TreeGrafter"/>
</dbReference>
<sequence>MKHPFQIIKASSNGEFLVTSVKNTVYVSSLKDGRLIGTWCDELDSSYTILKQHESKLKKLEEAERENEEGDASKKTKTNDSKAVKVPKIPVPGPGAPQIYNYIRTLELSKEGDILVLTTDSDKSVVIFKIDLSAENCLIQMKRQPLPKRPCAVSLSLDKKYVTVADKFGDVYNISIDEQTASQEKDLRPILGHVSMLVDIAICEHGGKSFILSADRDEHIRVSNYPKSYVIKGWLYGHSSFISNLHISSFDSNLLISGGGDDYLCLWNWYDEKLLNKVQLRNLVEPYLTDFHLPPERFLSEDSVKEISISKILTYRHPTSDSNLLFVLCENVKAILVFKIEKDYTVNHVQTLALSTSLVDLTLIESDSVLIGSKDTDSQTEIIEFYSIKDSGNLEVLDNELSKSISSSNKIEVNSREEFYPLYYINTLRKRSEH</sequence>